<evidence type="ECO:0000256" key="4">
    <source>
        <dbReference type="ARBA" id="ARBA00022741"/>
    </source>
</evidence>
<evidence type="ECO:0000256" key="8">
    <source>
        <dbReference type="ARBA" id="ARBA00030520"/>
    </source>
</evidence>
<dbReference type="Gene3D" id="3.90.740.10">
    <property type="entry name" value="Valyl/Leucyl/Isoleucyl-tRNA synthetase, editing domain"/>
    <property type="match status" value="1"/>
</dbReference>
<dbReference type="FunFam" id="3.40.50.620:FF:000326">
    <property type="entry name" value="Leucine--tRNA ligase, cytoplasmic"/>
    <property type="match status" value="1"/>
</dbReference>
<keyword evidence="7 10" id="KW-0030">Aminoacyl-tRNA synthetase</keyword>
<dbReference type="InterPro" id="IPR009080">
    <property type="entry name" value="tRNAsynth_Ia_anticodon-bd"/>
</dbReference>
<name>A0A9W3ALU2_BIOGL</name>
<evidence type="ECO:0000259" key="14">
    <source>
        <dbReference type="Pfam" id="PF22947"/>
    </source>
</evidence>
<evidence type="ECO:0000256" key="11">
    <source>
        <dbReference type="SAM" id="MobiDB-lite"/>
    </source>
</evidence>
<comment type="similarity">
    <text evidence="1 10">Belongs to the class-I aminoacyl-tRNA synthetase family.</text>
</comment>
<sequence length="1217" mass="138805">MDLGWNPASCHPPTAGSKKNWPHLKKPNFLGNTMDKSEKVDVTAERKSTAKLDTLLEIERNVQKRWEEEKIFEVDAPQQDAVDANQEKYFVTFPFPYMNGRMHLGHTFSLSKCEFAVGFQRMLGKKCLFPFGMHCTGMPIKACADKLQREMEDFGYPPKFPVEEETKVEVAVKESEIGKDKSKSKKSKVAAKTGGLKYQWQIMSAMGLTDEEIKHFSVPMYWLKYFPPHWITDLKRMGVKVDWRRSFITTDANPYFDSFVRWNFLRLRDRNKVKFGKRYTIFSPKDNQPCMDHDRSSGEGVGPQEYTLIKMKLKEPYPPKLSGLKGKPVFLVAATLRPETMFGQTNCWVRPDMKYIALLTKSGEVFITTRRAARNMSYQEMTAQNGKTEVLLELIGQDILGCPLEAPLTSYKVIYSLPMLTIKEDKGTGVVTSVPSDAPDDYAALRDLKNKPQLREKYGIKDEMVLPFDPIPIIDVPGYGNLCAVTACDVYKVNSQNDRDKLTEAKEDTYKKGFYEGIMLVEEYKGQKVQDVKKIIQARLIQENAALLYKEPEKLVMSRSGDECVVALCDQWFLDYGEPSWRAQAEEALSKMNTFSEDVRNNFMSTLDWLHEHACSRTYGLGTKMPWDPQYLIESLSDSTIYMSYYTINHLLQGGVWDGSKPGPANIRPEQLTSEVWDYIYFKTAPYPKSCGIPQSTLNKLKREFEYWYPVDCRMSGKDLVPNHLTYFIYCHCAMWPDDNTKWPKAVRANGHLLINSEKMSKSTGNFCTLEEAINKFSSDGMRLSLADAGDQVEDANFVEKMADAGLLRLYALVEWVKEIVEEKVTLRTGPESSYTFNDKVFISEINKSILETKSNYENYLFKAALRTGFFEFQAKRDKYREMETLGMHRDLVIKFIETQALLMAPICPHIAEHIWILLGKKESIMTALWPQAGSVDELLIQSSQYLADCAHEFRLRKKTLSAGKGKKAVAPPTHAVIWIAKTYPPWQNSVLTTLQELYQANKGFPDNKVISQALLAKPELKKYMKKLMPFVQVAKENVEKNGLKALALTSEIDEANILTINSAYLINTLEIEGLDVKPSDGADDKVKEECCPGKPFITFLTEPSVKLCFINPQPFSSLFEFNLDIFEGDTLAKVVNRIARTDRSKFKDPAALKLYRYLDAETGWRKIPDMTRMLEGKVNVDQSSVFHIDSKSNTVTVSDNGSKIPLGPKLVYLINL</sequence>
<accession>A0A9W3ALU2</accession>
<dbReference type="PANTHER" id="PTHR45794:SF1">
    <property type="entry name" value="LEUCINE--TRNA LIGASE, CYTOPLASMIC"/>
    <property type="match status" value="1"/>
</dbReference>
<comment type="catalytic activity">
    <reaction evidence="9">
        <text>tRNA(Leu) + L-leucine + ATP = L-leucyl-tRNA(Leu) + AMP + diphosphate</text>
        <dbReference type="Rhea" id="RHEA:11688"/>
        <dbReference type="Rhea" id="RHEA-COMP:9613"/>
        <dbReference type="Rhea" id="RHEA-COMP:9622"/>
        <dbReference type="ChEBI" id="CHEBI:30616"/>
        <dbReference type="ChEBI" id="CHEBI:33019"/>
        <dbReference type="ChEBI" id="CHEBI:57427"/>
        <dbReference type="ChEBI" id="CHEBI:78442"/>
        <dbReference type="ChEBI" id="CHEBI:78494"/>
        <dbReference type="ChEBI" id="CHEBI:456215"/>
        <dbReference type="EC" id="6.1.1.4"/>
    </reaction>
</comment>
<keyword evidence="16" id="KW-1185">Reference proteome</keyword>
<dbReference type="InterPro" id="IPR009008">
    <property type="entry name" value="Val/Leu/Ile-tRNA-synth_edit"/>
</dbReference>
<dbReference type="SUPFAM" id="SSF50677">
    <property type="entry name" value="ValRS/IleRS/LeuRS editing domain"/>
    <property type="match status" value="1"/>
</dbReference>
<reference evidence="17" key="1">
    <citation type="submission" date="2025-08" db="UniProtKB">
        <authorList>
            <consortium name="RefSeq"/>
        </authorList>
    </citation>
    <scope>IDENTIFICATION</scope>
</reference>
<evidence type="ECO:0000259" key="15">
    <source>
        <dbReference type="Pfam" id="PF24810"/>
    </source>
</evidence>
<dbReference type="RefSeq" id="XP_055888109.1">
    <property type="nucleotide sequence ID" value="XM_056032134.1"/>
</dbReference>
<dbReference type="SUPFAM" id="SSF52374">
    <property type="entry name" value="Nucleotidylyl transferase"/>
    <property type="match status" value="1"/>
</dbReference>
<dbReference type="PANTHER" id="PTHR45794">
    <property type="entry name" value="LEUCYL-TRNA SYNTHETASE"/>
    <property type="match status" value="1"/>
</dbReference>
<dbReference type="GeneID" id="106057589"/>
<keyword evidence="6 10" id="KW-0648">Protein biosynthesis</keyword>
<evidence type="ECO:0000256" key="1">
    <source>
        <dbReference type="ARBA" id="ARBA00005594"/>
    </source>
</evidence>
<evidence type="ECO:0000256" key="3">
    <source>
        <dbReference type="ARBA" id="ARBA00022598"/>
    </source>
</evidence>
<dbReference type="GO" id="GO:0004823">
    <property type="term" value="F:leucine-tRNA ligase activity"/>
    <property type="evidence" value="ECO:0007669"/>
    <property type="project" value="UniProtKB-EC"/>
</dbReference>
<keyword evidence="4 10" id="KW-0547">Nucleotide-binding</keyword>
<dbReference type="OrthoDB" id="10249672at2759"/>
<evidence type="ECO:0000313" key="17">
    <source>
        <dbReference type="RefSeq" id="XP_055888109.1"/>
    </source>
</evidence>
<dbReference type="Gene3D" id="1.10.730.10">
    <property type="entry name" value="Isoleucyl-tRNA Synthetase, Domain 1"/>
    <property type="match status" value="1"/>
</dbReference>
<dbReference type="InterPro" id="IPR055416">
    <property type="entry name" value="RBD_LARS1"/>
</dbReference>
<evidence type="ECO:0000256" key="7">
    <source>
        <dbReference type="ARBA" id="ARBA00023146"/>
    </source>
</evidence>
<dbReference type="AlphaFoldDB" id="A0A9W3ALU2"/>
<evidence type="ECO:0000259" key="12">
    <source>
        <dbReference type="Pfam" id="PF00133"/>
    </source>
</evidence>
<dbReference type="GO" id="GO:0005524">
    <property type="term" value="F:ATP binding"/>
    <property type="evidence" value="ECO:0007669"/>
    <property type="project" value="UniProtKB-KW"/>
</dbReference>
<dbReference type="NCBIfam" id="TIGR00395">
    <property type="entry name" value="leuS_arch"/>
    <property type="match status" value="1"/>
</dbReference>
<feature type="domain" description="Aminoacyl-tRNA synthetase class Ia" evidence="12">
    <location>
        <begin position="62"/>
        <end position="146"/>
    </location>
</feature>
<proteinExistence type="inferred from homology"/>
<dbReference type="Pfam" id="PF24810">
    <property type="entry name" value="RBD_LARS1"/>
    <property type="match status" value="1"/>
</dbReference>
<feature type="domain" description="Methionyl/Valyl/Leucyl/Isoleucyl-tRNA synthetase anticodon-binding" evidence="13">
    <location>
        <begin position="839"/>
        <end position="958"/>
    </location>
</feature>
<evidence type="ECO:0000256" key="9">
    <source>
        <dbReference type="ARBA" id="ARBA00047469"/>
    </source>
</evidence>
<dbReference type="CDD" id="cd07959">
    <property type="entry name" value="Anticodon_Ia_Leu_AEc"/>
    <property type="match status" value="1"/>
</dbReference>
<feature type="domain" description="Leucine--tRNA ligase RagD-binding" evidence="15">
    <location>
        <begin position="980"/>
        <end position="1051"/>
    </location>
</feature>
<evidence type="ECO:0000259" key="13">
    <source>
        <dbReference type="Pfam" id="PF08264"/>
    </source>
</evidence>
<dbReference type="GO" id="GO:0002161">
    <property type="term" value="F:aminoacyl-tRNA deacylase activity"/>
    <property type="evidence" value="ECO:0007669"/>
    <property type="project" value="InterPro"/>
</dbReference>
<dbReference type="InterPro" id="IPR004493">
    <property type="entry name" value="Leu-tRNA-synth_Ia_arc/euk"/>
</dbReference>
<dbReference type="EC" id="6.1.1.4" evidence="2"/>
<evidence type="ECO:0000313" key="16">
    <source>
        <dbReference type="Proteomes" id="UP001165740"/>
    </source>
</evidence>
<evidence type="ECO:0000256" key="6">
    <source>
        <dbReference type="ARBA" id="ARBA00022917"/>
    </source>
</evidence>
<gene>
    <name evidence="17" type="primary">LOC106057589</name>
</gene>
<dbReference type="PROSITE" id="PS00178">
    <property type="entry name" value="AA_TRNA_LIGASE_I"/>
    <property type="match status" value="1"/>
</dbReference>
<dbReference type="Pfam" id="PF00133">
    <property type="entry name" value="tRNA-synt_1"/>
    <property type="match status" value="2"/>
</dbReference>
<feature type="domain" description="Aminoacyl-tRNA synthetase class Ia" evidence="12">
    <location>
        <begin position="223"/>
        <end position="798"/>
    </location>
</feature>
<dbReference type="Gene3D" id="3.40.50.620">
    <property type="entry name" value="HUPs"/>
    <property type="match status" value="1"/>
</dbReference>
<dbReference type="Proteomes" id="UP001165740">
    <property type="component" value="Chromosome 6"/>
</dbReference>
<dbReference type="NCBIfam" id="NF008957">
    <property type="entry name" value="PRK12300.1"/>
    <property type="match status" value="1"/>
</dbReference>
<organism evidence="16 17">
    <name type="scientific">Biomphalaria glabrata</name>
    <name type="common">Bloodfluke planorb</name>
    <name type="synonym">Freshwater snail</name>
    <dbReference type="NCBI Taxonomy" id="6526"/>
    <lineage>
        <taxon>Eukaryota</taxon>
        <taxon>Metazoa</taxon>
        <taxon>Spiralia</taxon>
        <taxon>Lophotrochozoa</taxon>
        <taxon>Mollusca</taxon>
        <taxon>Gastropoda</taxon>
        <taxon>Heterobranchia</taxon>
        <taxon>Euthyneura</taxon>
        <taxon>Panpulmonata</taxon>
        <taxon>Hygrophila</taxon>
        <taxon>Lymnaeoidea</taxon>
        <taxon>Planorbidae</taxon>
        <taxon>Biomphalaria</taxon>
    </lineage>
</organism>
<dbReference type="GO" id="GO:0006429">
    <property type="term" value="P:leucyl-tRNA aminoacylation"/>
    <property type="evidence" value="ECO:0007669"/>
    <property type="project" value="InterPro"/>
</dbReference>
<dbReference type="SUPFAM" id="SSF47323">
    <property type="entry name" value="Anticodon-binding domain of a subclass of class I aminoacyl-tRNA synthetases"/>
    <property type="match status" value="1"/>
</dbReference>
<dbReference type="Pfam" id="PF08264">
    <property type="entry name" value="Anticodon_1"/>
    <property type="match status" value="1"/>
</dbReference>
<dbReference type="InterPro" id="IPR054509">
    <property type="entry name" value="LARS1_ULD"/>
</dbReference>
<keyword evidence="3 10" id="KW-0436">Ligase</keyword>
<protein>
    <recommendedName>
        <fullName evidence="2">leucine--tRNA ligase</fullName>
        <ecNumber evidence="2">6.1.1.4</ecNumber>
    </recommendedName>
    <alternativeName>
        <fullName evidence="8">Leucyl-tRNA synthetase</fullName>
    </alternativeName>
</protein>
<feature type="region of interest" description="Disordered" evidence="11">
    <location>
        <begin position="1"/>
        <end position="23"/>
    </location>
</feature>
<dbReference type="InterPro" id="IPR013155">
    <property type="entry name" value="M/V/L/I-tRNA-synth_anticd-bd"/>
</dbReference>
<dbReference type="InterPro" id="IPR001412">
    <property type="entry name" value="aa-tRNA-synth_I_CS"/>
</dbReference>
<dbReference type="InterPro" id="IPR014729">
    <property type="entry name" value="Rossmann-like_a/b/a_fold"/>
</dbReference>
<dbReference type="InterPro" id="IPR002300">
    <property type="entry name" value="aa-tRNA-synth_Ia"/>
</dbReference>
<keyword evidence="5 10" id="KW-0067">ATP-binding</keyword>
<dbReference type="FunFam" id="1.10.730.10:FF:000020">
    <property type="entry name" value="Leucine--tRNA ligase cytoplasmic"/>
    <property type="match status" value="1"/>
</dbReference>
<dbReference type="Pfam" id="PF22947">
    <property type="entry name" value="ULD_3"/>
    <property type="match status" value="1"/>
</dbReference>
<dbReference type="FunFam" id="3.90.740.10:FF:000001">
    <property type="entry name" value="Leucine--tRNA ligase, cytoplasmic"/>
    <property type="match status" value="1"/>
</dbReference>
<feature type="domain" description="Leucine--tRNA ligase ubiquitin-like" evidence="14">
    <location>
        <begin position="1102"/>
        <end position="1215"/>
    </location>
</feature>
<evidence type="ECO:0000256" key="5">
    <source>
        <dbReference type="ARBA" id="ARBA00022840"/>
    </source>
</evidence>
<dbReference type="OMA" id="KFIEWQF"/>
<evidence type="ECO:0000256" key="2">
    <source>
        <dbReference type="ARBA" id="ARBA00013164"/>
    </source>
</evidence>
<evidence type="ECO:0000256" key="10">
    <source>
        <dbReference type="RuleBase" id="RU363035"/>
    </source>
</evidence>